<feature type="region of interest" description="Disordered" evidence="2">
    <location>
        <begin position="163"/>
        <end position="205"/>
    </location>
</feature>
<dbReference type="EMBL" id="CACRXK020017221">
    <property type="protein sequence ID" value="CAB4030910.1"/>
    <property type="molecule type" value="Genomic_DNA"/>
</dbReference>
<keyword evidence="4" id="KW-1185">Reference proteome</keyword>
<feature type="region of interest" description="Disordered" evidence="2">
    <location>
        <begin position="21"/>
        <end position="74"/>
    </location>
</feature>
<keyword evidence="1" id="KW-0175">Coiled coil</keyword>
<evidence type="ECO:0000256" key="1">
    <source>
        <dbReference type="SAM" id="Coils"/>
    </source>
</evidence>
<dbReference type="Proteomes" id="UP001152795">
    <property type="component" value="Unassembled WGS sequence"/>
</dbReference>
<protein>
    <submittedName>
        <fullName evidence="3">Uncharacterized protein</fullName>
    </submittedName>
</protein>
<feature type="compositionally biased region" description="Basic residues" evidence="2">
    <location>
        <begin position="33"/>
        <end position="42"/>
    </location>
</feature>
<evidence type="ECO:0000313" key="3">
    <source>
        <dbReference type="EMBL" id="CAB4030910.1"/>
    </source>
</evidence>
<organism evidence="3 4">
    <name type="scientific">Paramuricea clavata</name>
    <name type="common">Red gorgonian</name>
    <name type="synonym">Violescent sea-whip</name>
    <dbReference type="NCBI Taxonomy" id="317549"/>
    <lineage>
        <taxon>Eukaryota</taxon>
        <taxon>Metazoa</taxon>
        <taxon>Cnidaria</taxon>
        <taxon>Anthozoa</taxon>
        <taxon>Octocorallia</taxon>
        <taxon>Malacalcyonacea</taxon>
        <taxon>Plexauridae</taxon>
        <taxon>Paramuricea</taxon>
    </lineage>
</organism>
<reference evidence="3" key="1">
    <citation type="submission" date="2020-04" db="EMBL/GenBank/DDBJ databases">
        <authorList>
            <person name="Alioto T."/>
            <person name="Alioto T."/>
            <person name="Gomez Garrido J."/>
        </authorList>
    </citation>
    <scope>NUCLEOTIDE SEQUENCE</scope>
    <source>
        <strain evidence="3">A484AB</strain>
    </source>
</reference>
<feature type="compositionally biased region" description="Low complexity" evidence="2">
    <location>
        <begin position="166"/>
        <end position="191"/>
    </location>
</feature>
<proteinExistence type="predicted"/>
<feature type="coiled-coil region" evidence="1">
    <location>
        <begin position="110"/>
        <end position="137"/>
    </location>
</feature>
<feature type="non-terminal residue" evidence="3">
    <location>
        <position position="235"/>
    </location>
</feature>
<evidence type="ECO:0000256" key="2">
    <source>
        <dbReference type="SAM" id="MobiDB-lite"/>
    </source>
</evidence>
<dbReference type="AlphaFoldDB" id="A0A7D9LBJ4"/>
<gene>
    <name evidence="3" type="ORF">PACLA_8A068805</name>
</gene>
<accession>A0A7D9LBJ4</accession>
<evidence type="ECO:0000313" key="4">
    <source>
        <dbReference type="Proteomes" id="UP001152795"/>
    </source>
</evidence>
<feature type="compositionally biased region" description="Polar residues" evidence="2">
    <location>
        <begin position="44"/>
        <end position="60"/>
    </location>
</feature>
<name>A0A7D9LBJ4_PARCT</name>
<sequence length="235" mass="26305">MTQILISDVYETIKGHLENYLKTGDTKTPNRGRGQRVPKKNSRYALQTDSENNDTSSPKKNPQKKLKYTKPANDGNLVNLVQNKYGLGDESDREGSDDDDFTKTNNVQKLLDLRGENKKLREEVRDMRHEIKDMRKVISNMRDLTNVNQALSELTKTVNLMRKPKTCSTPSSSSSSSRSSSPSRTPSGSKPTMEPVYVQGCDEDKSGELAESSNMVLLCPGIQVLKAQKKMLDTC</sequence>
<comment type="caution">
    <text evidence="3">The sequence shown here is derived from an EMBL/GenBank/DDBJ whole genome shotgun (WGS) entry which is preliminary data.</text>
</comment>